<reference evidence="1 2" key="1">
    <citation type="submission" date="2015-02" db="EMBL/GenBank/DDBJ databases">
        <title>Draft genome sequence of Kitasatospora griseola MF730-N6, a bafilomycin, terpentecin and satosporin producer.</title>
        <authorList>
            <person name="Arens J.C."/>
            <person name="Haltli B."/>
            <person name="Kerr R.G."/>
        </authorList>
    </citation>
    <scope>NUCLEOTIDE SEQUENCE [LARGE SCALE GENOMIC DNA]</scope>
    <source>
        <strain evidence="1 2">MF730-N6</strain>
    </source>
</reference>
<proteinExistence type="predicted"/>
<comment type="caution">
    <text evidence="1">The sequence shown here is derived from an EMBL/GenBank/DDBJ whole genome shotgun (WGS) entry which is preliminary data.</text>
</comment>
<name>A0A0D0Q7D0_KITGR</name>
<dbReference type="Proteomes" id="UP000032066">
    <property type="component" value="Unassembled WGS sequence"/>
</dbReference>
<dbReference type="OrthoDB" id="4326138at2"/>
<sequence>MSADTYTAINCDGPDCDNATHLPIPSTATQVRAVRKADGWHTRPGGRDICPDCWTAGHR</sequence>
<dbReference type="STRING" id="2064.TR51_06495"/>
<keyword evidence="2" id="KW-1185">Reference proteome</keyword>
<gene>
    <name evidence="1" type="ORF">TR51_06495</name>
</gene>
<dbReference type="RefSeq" id="WP_043908765.1">
    <property type="nucleotide sequence ID" value="NZ_JXZB01000001.1"/>
</dbReference>
<dbReference type="AlphaFoldDB" id="A0A0D0Q7D0"/>
<organism evidence="1 2">
    <name type="scientific">Kitasatospora griseola</name>
    <name type="common">Streptomyces griseolosporeus</name>
    <dbReference type="NCBI Taxonomy" id="2064"/>
    <lineage>
        <taxon>Bacteria</taxon>
        <taxon>Bacillati</taxon>
        <taxon>Actinomycetota</taxon>
        <taxon>Actinomycetes</taxon>
        <taxon>Kitasatosporales</taxon>
        <taxon>Streptomycetaceae</taxon>
        <taxon>Kitasatospora</taxon>
    </lineage>
</organism>
<accession>A0A0D0Q7D0</accession>
<dbReference type="PATRIC" id="fig|2064.6.peg.1427"/>
<dbReference type="EMBL" id="JXZB01000001">
    <property type="protein sequence ID" value="KIQ67033.1"/>
    <property type="molecule type" value="Genomic_DNA"/>
</dbReference>
<protein>
    <submittedName>
        <fullName evidence="1">Uncharacterized protein</fullName>
    </submittedName>
</protein>
<evidence type="ECO:0000313" key="1">
    <source>
        <dbReference type="EMBL" id="KIQ67033.1"/>
    </source>
</evidence>
<evidence type="ECO:0000313" key="2">
    <source>
        <dbReference type="Proteomes" id="UP000032066"/>
    </source>
</evidence>